<accession>A0A7J7IPE0</accession>
<keyword evidence="1" id="KW-0472">Membrane</keyword>
<keyword evidence="1" id="KW-1133">Transmembrane helix</keyword>
<evidence type="ECO:0000256" key="1">
    <source>
        <dbReference type="SAM" id="Phobius"/>
    </source>
</evidence>
<keyword evidence="1" id="KW-0812">Transmembrane</keyword>
<keyword evidence="3" id="KW-1185">Reference proteome</keyword>
<protein>
    <submittedName>
        <fullName evidence="2">Uncharacterized protein</fullName>
    </submittedName>
</protein>
<organism evidence="2 3">
    <name type="scientific">Cyanidiococcus yangmingshanensis</name>
    <dbReference type="NCBI Taxonomy" id="2690220"/>
    <lineage>
        <taxon>Eukaryota</taxon>
        <taxon>Rhodophyta</taxon>
        <taxon>Bangiophyceae</taxon>
        <taxon>Cyanidiales</taxon>
        <taxon>Cyanidiaceae</taxon>
        <taxon>Cyanidiococcus</taxon>
    </lineage>
</organism>
<evidence type="ECO:0000313" key="3">
    <source>
        <dbReference type="Proteomes" id="UP000530660"/>
    </source>
</evidence>
<proteinExistence type="predicted"/>
<dbReference type="OrthoDB" id="2020161at2759"/>
<dbReference type="Proteomes" id="UP000530660">
    <property type="component" value="Unassembled WGS sequence"/>
</dbReference>
<evidence type="ECO:0000313" key="2">
    <source>
        <dbReference type="EMBL" id="KAF6005005.1"/>
    </source>
</evidence>
<dbReference type="EMBL" id="VWRR01000002">
    <property type="protein sequence ID" value="KAF6005005.1"/>
    <property type="molecule type" value="Genomic_DNA"/>
</dbReference>
<feature type="transmembrane region" description="Helical" evidence="1">
    <location>
        <begin position="7"/>
        <end position="27"/>
    </location>
</feature>
<gene>
    <name evidence="2" type="ORF">F1559_004852</name>
</gene>
<reference evidence="2 3" key="1">
    <citation type="journal article" date="2020" name="J. Phycol.">
        <title>Comparative genome analysis reveals Cyanidiococcus gen. nov., a new extremophilic red algal genus sister to Cyanidioschyzon (Cyanidioschyzonaceae, Rhodophyta).</title>
        <authorList>
            <person name="Liu S.-L."/>
            <person name="Chiang Y.-R."/>
            <person name="Yoon H.S."/>
            <person name="Fu H.-Y."/>
        </authorList>
    </citation>
    <scope>NUCLEOTIDE SEQUENCE [LARGE SCALE GENOMIC DNA]</scope>
    <source>
        <strain evidence="2 3">THAL066</strain>
    </source>
</reference>
<feature type="transmembrane region" description="Helical" evidence="1">
    <location>
        <begin position="39"/>
        <end position="61"/>
    </location>
</feature>
<dbReference type="InterPro" id="IPR019275">
    <property type="entry name" value="DUF2301"/>
</dbReference>
<sequence>MRPLHRALQYLLGIGAVTSAISDMVVWSTSRDLYAHWVMTHPVGVLTGAGWVAAALTGVFFKEAFCFRRAEASGLFVLVPAAYGWPAAGLVERTSIRHRAHDQCGDRVAHGALLVSKNETKCTRRSRGQVCISLSTTTGFVNKHLVCFVHDA</sequence>
<name>A0A7J7IPE0_9RHOD</name>
<comment type="caution">
    <text evidence="2">The sequence shown here is derived from an EMBL/GenBank/DDBJ whole genome shotgun (WGS) entry which is preliminary data.</text>
</comment>
<dbReference type="Pfam" id="PF10063">
    <property type="entry name" value="DUF2301"/>
    <property type="match status" value="1"/>
</dbReference>
<dbReference type="AlphaFoldDB" id="A0A7J7IPE0"/>